<keyword evidence="2" id="KW-1185">Reference proteome</keyword>
<dbReference type="AlphaFoldDB" id="A0A937FTT1"/>
<evidence type="ECO:0008006" key="3">
    <source>
        <dbReference type="Google" id="ProtNLM"/>
    </source>
</evidence>
<dbReference type="SUPFAM" id="SSF52402">
    <property type="entry name" value="Adenine nucleotide alpha hydrolases-like"/>
    <property type="match status" value="1"/>
</dbReference>
<evidence type="ECO:0000313" key="2">
    <source>
        <dbReference type="Proteomes" id="UP000614216"/>
    </source>
</evidence>
<dbReference type="RefSeq" id="WP_202855283.1">
    <property type="nucleotide sequence ID" value="NZ_JAEUGD010000018.1"/>
</dbReference>
<comment type="caution">
    <text evidence="1">The sequence shown here is derived from an EMBL/GenBank/DDBJ whole genome shotgun (WGS) entry which is preliminary data.</text>
</comment>
<accession>A0A937FTT1</accession>
<dbReference type="EMBL" id="JAEUGD010000018">
    <property type="protein sequence ID" value="MBL6445739.1"/>
    <property type="molecule type" value="Genomic_DNA"/>
</dbReference>
<sequence length="279" mass="32557">MHKRVISLGLGQQSTALYFMSCMEELPKADIAIFADPGAELPDTYMYLEWLMDWQIRNDGIPIVIAKNKHSIYEELINGRNENGKWFSSIPAYIKKDNGEVGTLRRQCTGDYKVKRVNKAIRDYYGLKKYGRTPATEIWLGITLDEISRVRYPDNKWQTLVYPFCNYKTEKSTGKGLNYALHTRSDCVRWLAKMKLPVPPKSSCFFCPYQGNESWLRLKRQFPKVWEQAVELDYRLRDSKNKGVKYPIYLHRQCIPLDQANLSEDQLELFEECEGHCGV</sequence>
<dbReference type="InterPro" id="IPR014729">
    <property type="entry name" value="Rossmann-like_a/b/a_fold"/>
</dbReference>
<dbReference type="Proteomes" id="UP000614216">
    <property type="component" value="Unassembled WGS sequence"/>
</dbReference>
<dbReference type="Gene3D" id="3.40.50.620">
    <property type="entry name" value="HUPs"/>
    <property type="match status" value="1"/>
</dbReference>
<organism evidence="1 2">
    <name type="scientific">Fulvivirga marina</name>
    <dbReference type="NCBI Taxonomy" id="2494733"/>
    <lineage>
        <taxon>Bacteria</taxon>
        <taxon>Pseudomonadati</taxon>
        <taxon>Bacteroidota</taxon>
        <taxon>Cytophagia</taxon>
        <taxon>Cytophagales</taxon>
        <taxon>Fulvivirgaceae</taxon>
        <taxon>Fulvivirga</taxon>
    </lineage>
</organism>
<proteinExistence type="predicted"/>
<reference evidence="1" key="1">
    <citation type="submission" date="2021-01" db="EMBL/GenBank/DDBJ databases">
        <title>Fulvivirga kasyanovii gen. nov., sp nov., a novel member of the phylum Bacteroidetes isolated from seawater in a mussel farm.</title>
        <authorList>
            <person name="Zhao L.-H."/>
            <person name="Wang Z.-J."/>
        </authorList>
    </citation>
    <scope>NUCLEOTIDE SEQUENCE</scope>
    <source>
        <strain evidence="1">29W222</strain>
    </source>
</reference>
<protein>
    <recommendedName>
        <fullName evidence="3">Phosphoadenosine phosphosulphate reductase domain-containing protein</fullName>
    </recommendedName>
</protein>
<name>A0A937FTT1_9BACT</name>
<evidence type="ECO:0000313" key="1">
    <source>
        <dbReference type="EMBL" id="MBL6445739.1"/>
    </source>
</evidence>
<gene>
    <name evidence="1" type="ORF">JMN32_05425</name>
</gene>